<sequence>MDIRTLCLGLLTFGEATGYEIKKAFQDRMSMVYDASFSSIYPSLNRLTKEGLVSCRAESQSRRPDRKVYSITPAGREEFLKEIHNAPAADKFRSDFLATLMFSHLLQPGNVSRLIDNQIMDYRQKKDELSQGCGMKQSQSEQFLCGFGVTMYQAAIEYLEQNRHLIEAPAPVRAPAKQSVK</sequence>
<protein>
    <submittedName>
        <fullName evidence="2">PadR family transcriptional regulator</fullName>
    </submittedName>
</protein>
<accession>A0ABQ5U6Z3</accession>
<reference evidence="2" key="2">
    <citation type="submission" date="2023-01" db="EMBL/GenBank/DDBJ databases">
        <title>Draft genome sequence of Sneathiella chinensis strain NBRC 103408.</title>
        <authorList>
            <person name="Sun Q."/>
            <person name="Mori K."/>
        </authorList>
    </citation>
    <scope>NUCLEOTIDE SEQUENCE</scope>
    <source>
        <strain evidence="2">NBRC 103408</strain>
    </source>
</reference>
<evidence type="ECO:0000313" key="3">
    <source>
        <dbReference type="Proteomes" id="UP001161409"/>
    </source>
</evidence>
<name>A0ABQ5U6Z3_9PROT</name>
<dbReference type="RefSeq" id="WP_169561157.1">
    <property type="nucleotide sequence ID" value="NZ_BSNF01000008.1"/>
</dbReference>
<dbReference type="Pfam" id="PF03551">
    <property type="entry name" value="PadR"/>
    <property type="match status" value="1"/>
</dbReference>
<dbReference type="SUPFAM" id="SSF46785">
    <property type="entry name" value="Winged helix' DNA-binding domain"/>
    <property type="match status" value="1"/>
</dbReference>
<dbReference type="Gene3D" id="1.10.10.10">
    <property type="entry name" value="Winged helix-like DNA-binding domain superfamily/Winged helix DNA-binding domain"/>
    <property type="match status" value="1"/>
</dbReference>
<gene>
    <name evidence="2" type="ORF">GCM10007924_22980</name>
</gene>
<comment type="caution">
    <text evidence="2">The sequence shown here is derived from an EMBL/GenBank/DDBJ whole genome shotgun (WGS) entry which is preliminary data.</text>
</comment>
<organism evidence="2 3">
    <name type="scientific">Sneathiella chinensis</name>
    <dbReference type="NCBI Taxonomy" id="349750"/>
    <lineage>
        <taxon>Bacteria</taxon>
        <taxon>Pseudomonadati</taxon>
        <taxon>Pseudomonadota</taxon>
        <taxon>Alphaproteobacteria</taxon>
        <taxon>Sneathiellales</taxon>
        <taxon>Sneathiellaceae</taxon>
        <taxon>Sneathiella</taxon>
    </lineage>
</organism>
<dbReference type="EMBL" id="BSNF01000008">
    <property type="protein sequence ID" value="GLQ07077.1"/>
    <property type="molecule type" value="Genomic_DNA"/>
</dbReference>
<evidence type="ECO:0000313" key="2">
    <source>
        <dbReference type="EMBL" id="GLQ07077.1"/>
    </source>
</evidence>
<dbReference type="InterPro" id="IPR005149">
    <property type="entry name" value="Tscrpt_reg_PadR_N"/>
</dbReference>
<reference evidence="2" key="1">
    <citation type="journal article" date="2014" name="Int. J. Syst. Evol. Microbiol.">
        <title>Complete genome of a new Firmicutes species belonging to the dominant human colonic microbiota ('Ruminococcus bicirculans') reveals two chromosomes and a selective capacity to utilize plant glucans.</title>
        <authorList>
            <consortium name="NISC Comparative Sequencing Program"/>
            <person name="Wegmann U."/>
            <person name="Louis P."/>
            <person name="Goesmann A."/>
            <person name="Henrissat B."/>
            <person name="Duncan S.H."/>
            <person name="Flint H.J."/>
        </authorList>
    </citation>
    <scope>NUCLEOTIDE SEQUENCE</scope>
    <source>
        <strain evidence="2">NBRC 103408</strain>
    </source>
</reference>
<dbReference type="PANTHER" id="PTHR43252:SF6">
    <property type="entry name" value="NEGATIVE TRANSCRIPTION REGULATOR PADR"/>
    <property type="match status" value="1"/>
</dbReference>
<evidence type="ECO:0000259" key="1">
    <source>
        <dbReference type="Pfam" id="PF03551"/>
    </source>
</evidence>
<dbReference type="Proteomes" id="UP001161409">
    <property type="component" value="Unassembled WGS sequence"/>
</dbReference>
<dbReference type="Gene3D" id="6.10.140.1570">
    <property type="match status" value="1"/>
</dbReference>
<proteinExistence type="predicted"/>
<feature type="domain" description="Transcription regulator PadR N-terminal" evidence="1">
    <location>
        <begin position="8"/>
        <end position="79"/>
    </location>
</feature>
<dbReference type="InterPro" id="IPR036388">
    <property type="entry name" value="WH-like_DNA-bd_sf"/>
</dbReference>
<dbReference type="InterPro" id="IPR036390">
    <property type="entry name" value="WH_DNA-bd_sf"/>
</dbReference>
<keyword evidence="3" id="KW-1185">Reference proteome</keyword>
<dbReference type="PANTHER" id="PTHR43252">
    <property type="entry name" value="TRANSCRIPTIONAL REGULATOR YQJI"/>
    <property type="match status" value="1"/>
</dbReference>